<dbReference type="EC" id="1.1.1.44" evidence="5 11"/>
<comment type="similarity">
    <text evidence="3 11 15">Belongs to the 6-phosphogluconate dehydrogenase family.</text>
</comment>
<dbReference type="Pfam" id="PF00393">
    <property type="entry name" value="6PGD"/>
    <property type="match status" value="1"/>
</dbReference>
<dbReference type="InterPro" id="IPR006183">
    <property type="entry name" value="Pgluconate_DH"/>
</dbReference>
<comment type="catalytic activity">
    <reaction evidence="10 11 15">
        <text>6-phospho-D-gluconate + NADP(+) = D-ribulose 5-phosphate + CO2 + NADPH</text>
        <dbReference type="Rhea" id="RHEA:10116"/>
        <dbReference type="ChEBI" id="CHEBI:16526"/>
        <dbReference type="ChEBI" id="CHEBI:57783"/>
        <dbReference type="ChEBI" id="CHEBI:58121"/>
        <dbReference type="ChEBI" id="CHEBI:58349"/>
        <dbReference type="ChEBI" id="CHEBI:58759"/>
        <dbReference type="EC" id="1.1.1.44"/>
    </reaction>
</comment>
<dbReference type="FunFam" id="3.40.50.720:FF:000007">
    <property type="entry name" value="6-phosphogluconate dehydrogenase, decarboxylating"/>
    <property type="match status" value="1"/>
</dbReference>
<dbReference type="InterPro" id="IPR006115">
    <property type="entry name" value="6PGDH_NADP-bd"/>
</dbReference>
<feature type="domain" description="6-phosphogluconate dehydrogenase C-terminal" evidence="16">
    <location>
        <begin position="179"/>
        <end position="470"/>
    </location>
</feature>
<evidence type="ECO:0000256" key="14">
    <source>
        <dbReference type="PIRSR" id="PIRSR000109-3"/>
    </source>
</evidence>
<organism evidence="17">
    <name type="scientific">Dechloromonas aromatica (strain RCB)</name>
    <dbReference type="NCBI Taxonomy" id="159087"/>
    <lineage>
        <taxon>Bacteria</taxon>
        <taxon>Pseudomonadati</taxon>
        <taxon>Pseudomonadota</taxon>
        <taxon>Betaproteobacteria</taxon>
        <taxon>Rhodocyclales</taxon>
        <taxon>Azonexaceae</taxon>
        <taxon>Dechloromonas</taxon>
    </lineage>
</organism>
<dbReference type="eggNOG" id="COG0362">
    <property type="taxonomic scope" value="Bacteria"/>
</dbReference>
<feature type="active site" description="Proton donor" evidence="12">
    <location>
        <position position="190"/>
    </location>
</feature>
<dbReference type="NCBIfam" id="NF006765">
    <property type="entry name" value="PRK09287.1"/>
    <property type="match status" value="1"/>
</dbReference>
<dbReference type="PROSITE" id="PS00461">
    <property type="entry name" value="6PGD"/>
    <property type="match status" value="1"/>
</dbReference>
<dbReference type="PIRSF" id="PIRSF000109">
    <property type="entry name" value="6PGD"/>
    <property type="match status" value="1"/>
</dbReference>
<evidence type="ECO:0000256" key="5">
    <source>
        <dbReference type="ARBA" id="ARBA00013011"/>
    </source>
</evidence>
<dbReference type="InterPro" id="IPR013328">
    <property type="entry name" value="6PGD_dom2"/>
</dbReference>
<feature type="binding site" evidence="14">
    <location>
        <begin position="75"/>
        <end position="77"/>
    </location>
    <ligand>
        <name>NADP(+)</name>
        <dbReference type="ChEBI" id="CHEBI:58349"/>
    </ligand>
</feature>
<gene>
    <name evidence="17" type="ordered locus">Daro_2069</name>
</gene>
<evidence type="ECO:0000256" key="6">
    <source>
        <dbReference type="ARBA" id="ARBA00018193"/>
    </source>
</evidence>
<dbReference type="GO" id="GO:0050661">
    <property type="term" value="F:NADP binding"/>
    <property type="evidence" value="ECO:0007669"/>
    <property type="project" value="InterPro"/>
</dbReference>
<evidence type="ECO:0000256" key="10">
    <source>
        <dbReference type="ARBA" id="ARBA00048640"/>
    </source>
</evidence>
<sequence>MSTADIGVIGLGVMGVNLALNLSDQGFRLSVYNRTLAVTTEFVATHGLDRVIAAAGSPEELVSHLAPPRIILLMVTAGRAVDAVIGQLLPRLEPGDILIDGGNSNYRDSQRRCRELATQGIHFVGMGISGGEEGARHGPSLMPGGAAAAWPTIRDMFQSIAARVDDIPCCQWLGDGGAGHYVKMVHNGIEYGDMQLIAEVCHLMQHALGMSHDEMADTFAEWNAGRLESYLIDITSRILRQRDKDGSPLVDNILDRAGQKGTGVWTAQDALDHAVPLTLIGEAVHARMLSARKAERVAAAALLGSKPVAVAKTARADCLSALHDALYAAKLVSYAQGFMLMQAAAEAEGWVLPYGEIALLWRAGCIIRSRFLADIKASFSRTPVPPSLLQDPFFIAEIKAAEAGWRQAVMLAVGSGVAAPALSSALAFYDGYRCANGSANIIQAQRDFFGAHSYQRTDRDGSENFHTRWLGDGVEEQLP</sequence>
<dbReference type="InterPro" id="IPR036291">
    <property type="entry name" value="NAD(P)-bd_dom_sf"/>
</dbReference>
<dbReference type="GO" id="GO:0019521">
    <property type="term" value="P:D-gluconate metabolic process"/>
    <property type="evidence" value="ECO:0007669"/>
    <property type="project" value="UniProtKB-KW"/>
</dbReference>
<feature type="binding site" description="in other chain" evidence="13">
    <location>
        <position position="287"/>
    </location>
    <ligand>
        <name>substrate</name>
        <note>ligand shared between dimeric partners</note>
    </ligand>
</feature>
<evidence type="ECO:0000313" key="17">
    <source>
        <dbReference type="EMBL" id="AAZ46813.1"/>
    </source>
</evidence>
<proteinExistence type="inferred from homology"/>
<dbReference type="KEGG" id="dar:Daro_2069"/>
<dbReference type="SUPFAM" id="SSF51735">
    <property type="entry name" value="NAD(P)-binding Rossmann-fold domains"/>
    <property type="match status" value="1"/>
</dbReference>
<dbReference type="PRINTS" id="PR00076">
    <property type="entry name" value="6PGDHDRGNASE"/>
</dbReference>
<evidence type="ECO:0000256" key="8">
    <source>
        <dbReference type="ARBA" id="ARBA00023064"/>
    </source>
</evidence>
<feature type="binding site" description="in other chain" evidence="13">
    <location>
        <begin position="129"/>
        <end position="131"/>
    </location>
    <ligand>
        <name>substrate</name>
        <note>ligand shared between dimeric partners</note>
    </ligand>
</feature>
<dbReference type="InterPro" id="IPR006184">
    <property type="entry name" value="6PGdom_BS"/>
</dbReference>
<feature type="binding site" description="in other chain" evidence="13">
    <location>
        <position position="103"/>
    </location>
    <ligand>
        <name>substrate</name>
        <note>ligand shared between dimeric partners</note>
    </ligand>
</feature>
<keyword evidence="7 11" id="KW-0560">Oxidoreductase</keyword>
<feature type="binding site" evidence="14">
    <location>
        <begin position="33"/>
        <end position="35"/>
    </location>
    <ligand>
        <name>NADP(+)</name>
        <dbReference type="ChEBI" id="CHEBI:58349"/>
    </ligand>
</feature>
<keyword evidence="8 15" id="KW-0311">Gluconate utilization</keyword>
<dbReference type="Gene3D" id="1.10.1040.10">
    <property type="entry name" value="N-(1-d-carboxylethyl)-l-norvaline Dehydrogenase, domain 2"/>
    <property type="match status" value="1"/>
</dbReference>
<keyword evidence="11 15" id="KW-0521">NADP</keyword>
<dbReference type="GO" id="GO:0006098">
    <property type="term" value="P:pentose-phosphate shunt"/>
    <property type="evidence" value="ECO:0007669"/>
    <property type="project" value="UniProtKB-UniPathway"/>
</dbReference>
<dbReference type="AlphaFoldDB" id="Q47EB8"/>
<evidence type="ECO:0000256" key="3">
    <source>
        <dbReference type="ARBA" id="ARBA00008419"/>
    </source>
</evidence>
<name>Q47EB8_DECAR</name>
<feature type="binding site" evidence="14">
    <location>
        <position position="103"/>
    </location>
    <ligand>
        <name>NADP(+)</name>
        <dbReference type="ChEBI" id="CHEBI:58349"/>
    </ligand>
</feature>
<dbReference type="SUPFAM" id="SSF48179">
    <property type="entry name" value="6-phosphogluconate dehydrogenase C-terminal domain-like"/>
    <property type="match status" value="1"/>
</dbReference>
<feature type="binding site" description="in other chain" evidence="13">
    <location>
        <begin position="186"/>
        <end position="187"/>
    </location>
    <ligand>
        <name>substrate</name>
        <note>ligand shared between dimeric partners</note>
    </ligand>
</feature>
<keyword evidence="9 11" id="KW-0570">Pentose shunt</keyword>
<dbReference type="InterPro" id="IPR006114">
    <property type="entry name" value="6PGDH_C"/>
</dbReference>
<evidence type="ECO:0000256" key="12">
    <source>
        <dbReference type="PIRSR" id="PIRSR000109-1"/>
    </source>
</evidence>
<comment type="function">
    <text evidence="1 11">Catalyzes the oxidative decarboxylation of 6-phosphogluconate to ribulose 5-phosphate and CO(2), with concomitant reduction of NADP to NADPH.</text>
</comment>
<dbReference type="OrthoDB" id="9804542at2"/>
<dbReference type="GO" id="GO:0004616">
    <property type="term" value="F:phosphogluconate dehydrogenase (decarboxylating) activity"/>
    <property type="evidence" value="ECO:0007669"/>
    <property type="project" value="UniProtKB-EC"/>
</dbReference>
<dbReference type="EMBL" id="CP000089">
    <property type="protein sequence ID" value="AAZ46813.1"/>
    <property type="molecule type" value="Genomic_DNA"/>
</dbReference>
<feature type="binding site" evidence="13">
    <location>
        <position position="446"/>
    </location>
    <ligand>
        <name>substrate</name>
        <note>ligand shared between dimeric partners</note>
    </ligand>
</feature>
<dbReference type="Pfam" id="PF03446">
    <property type="entry name" value="NAD_binding_2"/>
    <property type="match status" value="1"/>
</dbReference>
<feature type="binding site" description="in other chain" evidence="13">
    <location>
        <position position="260"/>
    </location>
    <ligand>
        <name>substrate</name>
        <note>ligand shared between dimeric partners</note>
    </ligand>
</feature>
<dbReference type="Gene3D" id="1.20.5.320">
    <property type="entry name" value="6-Phosphogluconate Dehydrogenase, domain 3"/>
    <property type="match status" value="1"/>
</dbReference>
<evidence type="ECO:0000256" key="15">
    <source>
        <dbReference type="RuleBase" id="RU000485"/>
    </source>
</evidence>
<evidence type="ECO:0000256" key="13">
    <source>
        <dbReference type="PIRSR" id="PIRSR000109-2"/>
    </source>
</evidence>
<evidence type="ECO:0000256" key="7">
    <source>
        <dbReference type="ARBA" id="ARBA00023002"/>
    </source>
</evidence>
<dbReference type="FunFam" id="1.10.1040.10:FF:000002">
    <property type="entry name" value="6-phosphogluconate dehydrogenase, decarboxylating"/>
    <property type="match status" value="1"/>
</dbReference>
<dbReference type="UniPathway" id="UPA00115">
    <property type="reaction ID" value="UER00410"/>
</dbReference>
<reference evidence="17" key="1">
    <citation type="submission" date="2005-08" db="EMBL/GenBank/DDBJ databases">
        <title>Complete sequence of Dechloromonas aromatica RCB.</title>
        <authorList>
            <person name="Salinero K.K."/>
            <person name="Copeland A."/>
            <person name="Lucas S."/>
            <person name="Lapidus A."/>
            <person name="Barry K."/>
            <person name="Detter J.C."/>
            <person name="Glavina T."/>
            <person name="Hammon N."/>
            <person name="Israni S."/>
            <person name="Pitluck S."/>
            <person name="Di Bartolo G."/>
            <person name="Trong S."/>
            <person name="Schmutz J."/>
            <person name="Larimer F."/>
            <person name="Land M."/>
            <person name="Ivanova N."/>
            <person name="Richardson P."/>
        </authorList>
    </citation>
    <scope>NUCLEOTIDE SEQUENCE</scope>
    <source>
        <strain evidence="17">RCB</strain>
    </source>
</reference>
<dbReference type="PANTHER" id="PTHR11811">
    <property type="entry name" value="6-PHOSPHOGLUCONATE DEHYDROGENASE"/>
    <property type="match status" value="1"/>
</dbReference>
<feature type="active site" description="Proton acceptor" evidence="12">
    <location>
        <position position="183"/>
    </location>
</feature>
<evidence type="ECO:0000256" key="1">
    <source>
        <dbReference type="ARBA" id="ARBA00002526"/>
    </source>
</evidence>
<evidence type="ECO:0000259" key="16">
    <source>
        <dbReference type="SMART" id="SM01350"/>
    </source>
</evidence>
<dbReference type="SMART" id="SM01350">
    <property type="entry name" value="6PGD"/>
    <property type="match status" value="1"/>
</dbReference>
<accession>Q47EB8</accession>
<comment type="subunit">
    <text evidence="4 11">Homodimer.</text>
</comment>
<feature type="binding site" evidence="13">
    <location>
        <position position="452"/>
    </location>
    <ligand>
        <name>substrate</name>
        <note>ligand shared between dimeric partners</note>
    </ligand>
</feature>
<evidence type="ECO:0000256" key="4">
    <source>
        <dbReference type="ARBA" id="ARBA00011738"/>
    </source>
</evidence>
<dbReference type="HOGENOM" id="CLU_024540_4_2_4"/>
<dbReference type="InterPro" id="IPR006113">
    <property type="entry name" value="6PGDH_Gnd/GntZ"/>
</dbReference>
<dbReference type="InterPro" id="IPR008927">
    <property type="entry name" value="6-PGluconate_DH-like_C_sf"/>
</dbReference>
<dbReference type="NCBIfam" id="TIGR00873">
    <property type="entry name" value="gnd"/>
    <property type="match status" value="1"/>
</dbReference>
<feature type="binding site" description="in other chain" evidence="13">
    <location>
        <position position="191"/>
    </location>
    <ligand>
        <name>substrate</name>
        <note>ligand shared between dimeric partners</note>
    </ligand>
</feature>
<protein>
    <recommendedName>
        <fullName evidence="6 11">6-phosphogluconate dehydrogenase, decarboxylating</fullName>
        <ecNumber evidence="5 11">1.1.1.44</ecNumber>
    </recommendedName>
</protein>
<evidence type="ECO:0000256" key="9">
    <source>
        <dbReference type="ARBA" id="ARBA00023126"/>
    </source>
</evidence>
<feature type="binding site" evidence="14">
    <location>
        <begin position="10"/>
        <end position="15"/>
    </location>
    <ligand>
        <name>NADP(+)</name>
        <dbReference type="ChEBI" id="CHEBI:58349"/>
    </ligand>
</feature>
<dbReference type="STRING" id="159087.Daro_2069"/>
<evidence type="ECO:0000256" key="2">
    <source>
        <dbReference type="ARBA" id="ARBA00004874"/>
    </source>
</evidence>
<comment type="pathway">
    <text evidence="2 11 15">Carbohydrate degradation; pentose phosphate pathway; D-ribulose 5-phosphate from D-glucose 6-phosphate (oxidative stage): step 3/3.</text>
</comment>
<evidence type="ECO:0000256" key="11">
    <source>
        <dbReference type="PIRNR" id="PIRNR000109"/>
    </source>
</evidence>
<dbReference type="Gene3D" id="3.40.50.720">
    <property type="entry name" value="NAD(P)-binding Rossmann-like Domain"/>
    <property type="match status" value="1"/>
</dbReference>